<evidence type="ECO:0000256" key="1">
    <source>
        <dbReference type="SAM" id="MobiDB-lite"/>
    </source>
</evidence>
<feature type="compositionally biased region" description="Polar residues" evidence="1">
    <location>
        <begin position="10"/>
        <end position="34"/>
    </location>
</feature>
<reference evidence="3" key="1">
    <citation type="journal article" date="2019" name="Int. J. Syst. Evol. Microbiol.">
        <title>The Global Catalogue of Microorganisms (GCM) 10K type strain sequencing project: providing services to taxonomists for standard genome sequencing and annotation.</title>
        <authorList>
            <consortium name="The Broad Institute Genomics Platform"/>
            <consortium name="The Broad Institute Genome Sequencing Center for Infectious Disease"/>
            <person name="Wu L."/>
            <person name="Ma J."/>
        </authorList>
    </citation>
    <scope>NUCLEOTIDE SEQUENCE [LARGE SCALE GENOMIC DNA]</scope>
    <source>
        <strain evidence="3">KCTC 33576</strain>
    </source>
</reference>
<gene>
    <name evidence="2" type="ORF">ACFSYH_04050</name>
</gene>
<proteinExistence type="predicted"/>
<feature type="region of interest" description="Disordered" evidence="1">
    <location>
        <begin position="1"/>
        <end position="41"/>
    </location>
</feature>
<sequence length="385" mass="41189">MSQPKEPEAPTTSSIDVTQSPQPQTEPTEDPSNSAELEETPEPTAAPIAFDRLNDPELLQFVEDSVYATLDAELQSDDYVIEHVVASHVSKEYFEELGYNSQENIYFGYKLSDVEAQFEGTKYVFDVNEEGVTEVREFAAYDDTFDRVIQNVAIGTGVILVSVAVTVVAGAGLIPAGGVVQAIFAASAKTGSIFALSGGVLGAATDGIITGIQTGDLNSSLRAAAVSGSDGFKWGAVGGVVTGGISKALTIHKAVKSAIPTPRQSELNALKEYGGVEQKSYLAGKEVPYGTPGSTRPDIVRTVNGKLEAIEVKNYDLETNLDGLALKLRTQVAERKANLPEGTAQRIYLDASKRGYSQVKIDDTVRFLKSKLDSIDPNVVIDFKR</sequence>
<evidence type="ECO:0000313" key="3">
    <source>
        <dbReference type="Proteomes" id="UP001597391"/>
    </source>
</evidence>
<keyword evidence="3" id="KW-1185">Reference proteome</keyword>
<organism evidence="2 3">
    <name type="scientific">Populibacterium corticicola</name>
    <dbReference type="NCBI Taxonomy" id="1812826"/>
    <lineage>
        <taxon>Bacteria</taxon>
        <taxon>Bacillati</taxon>
        <taxon>Actinomycetota</taxon>
        <taxon>Actinomycetes</taxon>
        <taxon>Micrococcales</taxon>
        <taxon>Jonesiaceae</taxon>
        <taxon>Populibacterium</taxon>
    </lineage>
</organism>
<dbReference type="RefSeq" id="WP_377465289.1">
    <property type="nucleotide sequence ID" value="NZ_JBHUOP010000002.1"/>
</dbReference>
<comment type="caution">
    <text evidence="2">The sequence shown here is derived from an EMBL/GenBank/DDBJ whole genome shotgun (WGS) entry which is preliminary data.</text>
</comment>
<evidence type="ECO:0000313" key="2">
    <source>
        <dbReference type="EMBL" id="MFD2839740.1"/>
    </source>
</evidence>
<accession>A0ABW5XEM7</accession>
<name>A0ABW5XEM7_9MICO</name>
<dbReference type="Proteomes" id="UP001597391">
    <property type="component" value="Unassembled WGS sequence"/>
</dbReference>
<dbReference type="EMBL" id="JBHUOP010000002">
    <property type="protein sequence ID" value="MFD2839740.1"/>
    <property type="molecule type" value="Genomic_DNA"/>
</dbReference>
<protein>
    <submittedName>
        <fullName evidence="2">Uncharacterized protein</fullName>
    </submittedName>
</protein>